<protein>
    <submittedName>
        <fullName evidence="8">Protease IV</fullName>
        <ecNumber evidence="8">3.4.21.-</ecNumber>
    </submittedName>
</protein>
<dbReference type="CDD" id="cd07023">
    <property type="entry name" value="S49_Sppa_N_C"/>
    <property type="match status" value="1"/>
</dbReference>
<keyword evidence="2 8" id="KW-0645">Protease</keyword>
<dbReference type="InterPro" id="IPR002142">
    <property type="entry name" value="Peptidase_S49"/>
</dbReference>
<organism evidence="8 9">
    <name type="scientific">Methylocaldum szegediense</name>
    <dbReference type="NCBI Taxonomy" id="73780"/>
    <lineage>
        <taxon>Bacteria</taxon>
        <taxon>Pseudomonadati</taxon>
        <taxon>Pseudomonadota</taxon>
        <taxon>Gammaproteobacteria</taxon>
        <taxon>Methylococcales</taxon>
        <taxon>Methylococcaceae</taxon>
        <taxon>Methylocaldum</taxon>
    </lineage>
</organism>
<evidence type="ECO:0000256" key="1">
    <source>
        <dbReference type="ARBA" id="ARBA00008683"/>
    </source>
</evidence>
<dbReference type="SUPFAM" id="SSF52096">
    <property type="entry name" value="ClpP/crotonase"/>
    <property type="match status" value="1"/>
</dbReference>
<evidence type="ECO:0000259" key="7">
    <source>
        <dbReference type="Pfam" id="PF01343"/>
    </source>
</evidence>
<evidence type="ECO:0000313" key="9">
    <source>
        <dbReference type="Proteomes" id="UP001162030"/>
    </source>
</evidence>
<comment type="similarity">
    <text evidence="1">Belongs to the peptidase S49 family.</text>
</comment>
<evidence type="ECO:0000256" key="3">
    <source>
        <dbReference type="ARBA" id="ARBA00022801"/>
    </source>
</evidence>
<dbReference type="RefSeq" id="WP_026609156.1">
    <property type="nucleotide sequence ID" value="NZ_OX458333.1"/>
</dbReference>
<feature type="transmembrane region" description="Helical" evidence="6">
    <location>
        <begin position="44"/>
        <end position="64"/>
    </location>
</feature>
<evidence type="ECO:0000256" key="4">
    <source>
        <dbReference type="ARBA" id="ARBA00022825"/>
    </source>
</evidence>
<dbReference type="GO" id="GO:0008233">
    <property type="term" value="F:peptidase activity"/>
    <property type="evidence" value="ECO:0007669"/>
    <property type="project" value="UniProtKB-KW"/>
</dbReference>
<keyword evidence="6" id="KW-0472">Membrane</keyword>
<dbReference type="PANTHER" id="PTHR42987">
    <property type="entry name" value="PEPTIDASE S49"/>
    <property type="match status" value="1"/>
</dbReference>
<reference evidence="8 9" key="1">
    <citation type="submission" date="2023-03" db="EMBL/GenBank/DDBJ databases">
        <authorList>
            <person name="Pearce D."/>
        </authorList>
    </citation>
    <scope>NUCLEOTIDE SEQUENCE [LARGE SCALE GENOMIC DNA]</scope>
    <source>
        <strain evidence="8">Msz</strain>
    </source>
</reference>
<keyword evidence="6" id="KW-1133">Transmembrane helix</keyword>
<keyword evidence="9" id="KW-1185">Reference proteome</keyword>
<dbReference type="EC" id="3.4.21.-" evidence="8"/>
<evidence type="ECO:0000256" key="2">
    <source>
        <dbReference type="ARBA" id="ARBA00022670"/>
    </source>
</evidence>
<dbReference type="InterPro" id="IPR047272">
    <property type="entry name" value="S49_SppA_C"/>
</dbReference>
<name>A0ABN8X917_9GAMM</name>
<proteinExistence type="inferred from homology"/>
<dbReference type="Gene3D" id="3.90.226.10">
    <property type="entry name" value="2-enoyl-CoA Hydratase, Chain A, domain 1"/>
    <property type="match status" value="1"/>
</dbReference>
<keyword evidence="6" id="KW-0812">Transmembrane</keyword>
<accession>A0ABN8X917</accession>
<dbReference type="InterPro" id="IPR004635">
    <property type="entry name" value="Pept_S49_SppA"/>
</dbReference>
<evidence type="ECO:0000256" key="5">
    <source>
        <dbReference type="SAM" id="MobiDB-lite"/>
    </source>
</evidence>
<gene>
    <name evidence="8" type="ORF">MSZNOR_3560</name>
</gene>
<feature type="region of interest" description="Disordered" evidence="5">
    <location>
        <begin position="1"/>
        <end position="20"/>
    </location>
</feature>
<dbReference type="GO" id="GO:0006508">
    <property type="term" value="P:proteolysis"/>
    <property type="evidence" value="ECO:0007669"/>
    <property type="project" value="UniProtKB-KW"/>
</dbReference>
<evidence type="ECO:0000256" key="6">
    <source>
        <dbReference type="SAM" id="Phobius"/>
    </source>
</evidence>
<keyword evidence="3 8" id="KW-0378">Hydrolase</keyword>
<evidence type="ECO:0000313" key="8">
    <source>
        <dbReference type="EMBL" id="CAI8907086.1"/>
    </source>
</evidence>
<dbReference type="NCBIfam" id="TIGR00706">
    <property type="entry name" value="SppA_dom"/>
    <property type="match status" value="1"/>
</dbReference>
<keyword evidence="4" id="KW-0720">Serine protease</keyword>
<dbReference type="PANTHER" id="PTHR42987:SF8">
    <property type="entry name" value="PROTEINASE"/>
    <property type="match status" value="1"/>
</dbReference>
<feature type="domain" description="Peptidase S49" evidence="7">
    <location>
        <begin position="142"/>
        <end position="285"/>
    </location>
</feature>
<dbReference type="EMBL" id="OX458333">
    <property type="protein sequence ID" value="CAI8907086.1"/>
    <property type="molecule type" value="Genomic_DNA"/>
</dbReference>
<dbReference type="Proteomes" id="UP001162030">
    <property type="component" value="Chromosome"/>
</dbReference>
<dbReference type="Pfam" id="PF01343">
    <property type="entry name" value="Peptidase_S49"/>
    <property type="match status" value="1"/>
</dbReference>
<dbReference type="Gene3D" id="6.20.330.10">
    <property type="match status" value="1"/>
</dbReference>
<sequence length="329" mass="36127">MDQHDINENQREAEKRAPSSAWERETLEKVLLATLMEQRRARRWGIFFKLLMLVYFGVALWLVAQPFSEQRSRSATSHTAVVDVAGMIAAGEKANADSIIEGLRAAADAAGAKGIILRMNTPGGSPVQSAYVYEEIRRIKKLKPELPIYAVVADMCTSGGYYIASAADKIFVNQSSIVGSIGVIMDSFGFVEAINRLGIERRVMTAGEHKAILDPFSPVDPVAKEHIQSVLNAIHKQFIDAVRQGRGERLREDVSELYSGLVWTGAEGLKLGLVDGFGDVRYVAETVIGAKDIVNYTPEESLWARLASRIGTAFGYMLRSAISVEPSLH</sequence>
<dbReference type="InterPro" id="IPR029045">
    <property type="entry name" value="ClpP/crotonase-like_dom_sf"/>
</dbReference>